<reference evidence="8" key="1">
    <citation type="submission" date="2018-05" db="EMBL/GenBank/DDBJ databases">
        <authorList>
            <person name="Lanie J.A."/>
            <person name="Ng W.-L."/>
            <person name="Kazmierczak K.M."/>
            <person name="Andrzejewski T.M."/>
            <person name="Davidsen T.M."/>
            <person name="Wayne K.J."/>
            <person name="Tettelin H."/>
            <person name="Glass J.I."/>
            <person name="Rusch D."/>
            <person name="Podicherti R."/>
            <person name="Tsui H.-C.T."/>
            <person name="Winkler M.E."/>
        </authorList>
    </citation>
    <scope>NUCLEOTIDE SEQUENCE</scope>
</reference>
<keyword evidence="4" id="KW-0274">FAD</keyword>
<dbReference type="Gene3D" id="1.10.540.10">
    <property type="entry name" value="Acyl-CoA dehydrogenase/oxidase, N-terminal domain"/>
    <property type="match status" value="1"/>
</dbReference>
<dbReference type="InterPro" id="IPR006091">
    <property type="entry name" value="Acyl-CoA_Oxase/DH_mid-dom"/>
</dbReference>
<feature type="non-terminal residue" evidence="8">
    <location>
        <position position="246"/>
    </location>
</feature>
<gene>
    <name evidence="8" type="ORF">METZ01_LOCUS269597</name>
</gene>
<dbReference type="PANTHER" id="PTHR43884">
    <property type="entry name" value="ACYL-COA DEHYDROGENASE"/>
    <property type="match status" value="1"/>
</dbReference>
<evidence type="ECO:0008006" key="9">
    <source>
        <dbReference type="Google" id="ProtNLM"/>
    </source>
</evidence>
<evidence type="ECO:0000259" key="6">
    <source>
        <dbReference type="Pfam" id="PF02770"/>
    </source>
</evidence>
<protein>
    <recommendedName>
        <fullName evidence="9">Acyl-CoA oxidase/dehydrogenase middle domain-containing protein</fullName>
    </recommendedName>
</protein>
<keyword evidence="3" id="KW-0285">Flavoprotein</keyword>
<evidence type="ECO:0000256" key="3">
    <source>
        <dbReference type="ARBA" id="ARBA00022630"/>
    </source>
</evidence>
<dbReference type="InterPro" id="IPR006089">
    <property type="entry name" value="Acyl-CoA_DH_CS"/>
</dbReference>
<proteinExistence type="inferred from homology"/>
<dbReference type="Pfam" id="PF02770">
    <property type="entry name" value="Acyl-CoA_dh_M"/>
    <property type="match status" value="1"/>
</dbReference>
<evidence type="ECO:0000256" key="4">
    <source>
        <dbReference type="ARBA" id="ARBA00022827"/>
    </source>
</evidence>
<dbReference type="EMBL" id="UINC01077020">
    <property type="protein sequence ID" value="SVC16743.1"/>
    <property type="molecule type" value="Genomic_DNA"/>
</dbReference>
<evidence type="ECO:0000256" key="1">
    <source>
        <dbReference type="ARBA" id="ARBA00001974"/>
    </source>
</evidence>
<comment type="cofactor">
    <cofactor evidence="1">
        <name>FAD</name>
        <dbReference type="ChEBI" id="CHEBI:57692"/>
    </cofactor>
</comment>
<dbReference type="SUPFAM" id="SSF56645">
    <property type="entry name" value="Acyl-CoA dehydrogenase NM domain-like"/>
    <property type="match status" value="1"/>
</dbReference>
<evidence type="ECO:0000256" key="5">
    <source>
        <dbReference type="ARBA" id="ARBA00023002"/>
    </source>
</evidence>
<feature type="domain" description="Acyl-CoA dehydrogenase/oxidase N-terminal" evidence="7">
    <location>
        <begin position="14"/>
        <end position="122"/>
    </location>
</feature>
<sequence length="246" mass="25962">MADQSFLGWPFFDPRHRELSQAVEVWAAAHVDKIVGAGGDLDTTCISLVRALGEAGLCRHAVADGDDSLDVRSLCLIREILARYSGLADFAFAMQGLGSGPICLFGSEEQKARFLPAVSRGESLPAFALSEPDAGSDVAAISTVARAEGNDYLIDGCKTWVSNGGIADHYVVFARTGEHPGTRGLSAFIVPTDSPGLSIAERIEIISPHPLATLAFDSVRVPANSMVGLPGEGFKVAMATLDVFRS</sequence>
<dbReference type="AlphaFoldDB" id="A0A382JZP0"/>
<dbReference type="GO" id="GO:0003995">
    <property type="term" value="F:acyl-CoA dehydrogenase activity"/>
    <property type="evidence" value="ECO:0007669"/>
    <property type="project" value="InterPro"/>
</dbReference>
<evidence type="ECO:0000259" key="7">
    <source>
        <dbReference type="Pfam" id="PF02771"/>
    </source>
</evidence>
<dbReference type="InterPro" id="IPR009100">
    <property type="entry name" value="AcylCoA_DH/oxidase_NM_dom_sf"/>
</dbReference>
<dbReference type="InterPro" id="IPR037069">
    <property type="entry name" value="AcylCoA_DH/ox_N_sf"/>
</dbReference>
<dbReference type="Pfam" id="PF02771">
    <property type="entry name" value="Acyl-CoA_dh_N"/>
    <property type="match status" value="1"/>
</dbReference>
<accession>A0A382JZP0</accession>
<comment type="similarity">
    <text evidence="2">Belongs to the acyl-CoA dehydrogenase family.</text>
</comment>
<evidence type="ECO:0000313" key="8">
    <source>
        <dbReference type="EMBL" id="SVC16743.1"/>
    </source>
</evidence>
<organism evidence="8">
    <name type="scientific">marine metagenome</name>
    <dbReference type="NCBI Taxonomy" id="408172"/>
    <lineage>
        <taxon>unclassified sequences</taxon>
        <taxon>metagenomes</taxon>
        <taxon>ecological metagenomes</taxon>
    </lineage>
</organism>
<keyword evidence="5" id="KW-0560">Oxidoreductase</keyword>
<dbReference type="Gene3D" id="2.40.110.10">
    <property type="entry name" value="Butyryl-CoA Dehydrogenase, subunit A, domain 2"/>
    <property type="match status" value="1"/>
</dbReference>
<dbReference type="PANTHER" id="PTHR43884:SF22">
    <property type="entry name" value="BLR3437 PROTEIN"/>
    <property type="match status" value="1"/>
</dbReference>
<evidence type="ECO:0000256" key="2">
    <source>
        <dbReference type="ARBA" id="ARBA00009347"/>
    </source>
</evidence>
<feature type="domain" description="Acyl-CoA oxidase/dehydrogenase middle" evidence="6">
    <location>
        <begin position="126"/>
        <end position="218"/>
    </location>
</feature>
<name>A0A382JZP0_9ZZZZ</name>
<dbReference type="InterPro" id="IPR046373">
    <property type="entry name" value="Acyl-CoA_Oxase/DH_mid-dom_sf"/>
</dbReference>
<dbReference type="PROSITE" id="PS00072">
    <property type="entry name" value="ACYL_COA_DH_1"/>
    <property type="match status" value="1"/>
</dbReference>
<dbReference type="FunFam" id="2.40.110.10:FF:000002">
    <property type="entry name" value="Acyl-CoA dehydrogenase fadE12"/>
    <property type="match status" value="1"/>
</dbReference>
<dbReference type="GO" id="GO:0050660">
    <property type="term" value="F:flavin adenine dinucleotide binding"/>
    <property type="evidence" value="ECO:0007669"/>
    <property type="project" value="InterPro"/>
</dbReference>
<dbReference type="InterPro" id="IPR013786">
    <property type="entry name" value="AcylCoA_DH/ox_N"/>
</dbReference>